<dbReference type="OrthoDB" id="9807498at2"/>
<dbReference type="InterPro" id="IPR032525">
    <property type="entry name" value="Peptidase_U32_C"/>
</dbReference>
<evidence type="ECO:0000259" key="4">
    <source>
        <dbReference type="Pfam" id="PF16325"/>
    </source>
</evidence>
<name>A0A5P9NJ93_9GAMM</name>
<dbReference type="Gene3D" id="2.40.30.10">
    <property type="entry name" value="Translation factors"/>
    <property type="match status" value="1"/>
</dbReference>
<keyword evidence="2" id="KW-0378">Hydrolase</keyword>
<dbReference type="GO" id="GO:0008233">
    <property type="term" value="F:peptidase activity"/>
    <property type="evidence" value="ECO:0007669"/>
    <property type="project" value="UniProtKB-KW"/>
</dbReference>
<dbReference type="Pfam" id="PF16325">
    <property type="entry name" value="Peptidase_U32_C"/>
    <property type="match status" value="1"/>
</dbReference>
<dbReference type="GO" id="GO:0005829">
    <property type="term" value="C:cytosol"/>
    <property type="evidence" value="ECO:0007669"/>
    <property type="project" value="TreeGrafter"/>
</dbReference>
<keyword evidence="6" id="KW-1185">Reference proteome</keyword>
<dbReference type="Pfam" id="PF01136">
    <property type="entry name" value="Peptidase_U32"/>
    <property type="match status" value="1"/>
</dbReference>
<dbReference type="PANTHER" id="PTHR30217">
    <property type="entry name" value="PEPTIDASE U32 FAMILY"/>
    <property type="match status" value="1"/>
</dbReference>
<dbReference type="PANTHER" id="PTHR30217:SF6">
    <property type="entry name" value="TRNA HYDROXYLATION PROTEIN P"/>
    <property type="match status" value="1"/>
</dbReference>
<evidence type="ECO:0000256" key="3">
    <source>
        <dbReference type="ARBA" id="ARBA00038374"/>
    </source>
</evidence>
<feature type="domain" description="Peptidase family U32 C-terminal" evidence="4">
    <location>
        <begin position="355"/>
        <end position="424"/>
    </location>
</feature>
<dbReference type="RefSeq" id="WP_152661944.1">
    <property type="nucleotide sequence ID" value="NZ_CP036422.1"/>
</dbReference>
<dbReference type="EMBL" id="CP036422">
    <property type="protein sequence ID" value="QFU75837.1"/>
    <property type="molecule type" value="Genomic_DNA"/>
</dbReference>
<protein>
    <submittedName>
        <fullName evidence="5">U32 family peptidase</fullName>
    </submittedName>
</protein>
<dbReference type="InterPro" id="IPR001539">
    <property type="entry name" value="Peptidase_U32"/>
</dbReference>
<dbReference type="NCBIfam" id="NF011996">
    <property type="entry name" value="PRK15452.1"/>
    <property type="match status" value="1"/>
</dbReference>
<keyword evidence="1" id="KW-0645">Protease</keyword>
<dbReference type="KEGG" id="halc:EY643_09295"/>
<organism evidence="5 6">
    <name type="scientific">Halioglobus maricola</name>
    <dbReference type="NCBI Taxonomy" id="2601894"/>
    <lineage>
        <taxon>Bacteria</taxon>
        <taxon>Pseudomonadati</taxon>
        <taxon>Pseudomonadota</taxon>
        <taxon>Gammaproteobacteria</taxon>
        <taxon>Cellvibrionales</taxon>
        <taxon>Halieaceae</taxon>
        <taxon>Halioglobus</taxon>
    </lineage>
</organism>
<dbReference type="GO" id="GO:0006508">
    <property type="term" value="P:proteolysis"/>
    <property type="evidence" value="ECO:0007669"/>
    <property type="project" value="UniProtKB-KW"/>
</dbReference>
<gene>
    <name evidence="5" type="ORF">EY643_09295</name>
</gene>
<evidence type="ECO:0000256" key="2">
    <source>
        <dbReference type="ARBA" id="ARBA00022801"/>
    </source>
</evidence>
<dbReference type="PROSITE" id="PS01276">
    <property type="entry name" value="PEPTIDASE_U32"/>
    <property type="match status" value="1"/>
</dbReference>
<sequence>MTTQGPTELLSPAGTLKAMRYAFAYGADAVYAGQPRYSLRVRNNEFNKLENLAAAVDEAHQLGKKFYLASNISPHNDKVRSYVRDLEPVIEMGPDALIMSDPGLIMLVKERWPEQEVHLSVQANAVNWASVKFWHRQGISRVILSRELGLDEIEEIRQQCPEVELEVFVHGALCIAYSGRCLLSGYMTHRDSNQGACTNSCRWEYNTHEAKETETGDIIAVDAGVRQHHPDANEPVLLQEKSRPGEYMPAYEDEHGTYIMNSKDLRAVQHVERLVKMGIHSLKIEGRTKSHYYVARTAQVYRSAIDNAVAGKSFDMGLMSELEHLANRGYTEGFYRRHVPDEYQNYEVGNSSNPNQQFVGEAVACDAETMTVDVKNYFEVGDTLELISPAGNQSFTLQQITNKRGQAVNEAPGSGHVVTIPLPEGHGLAENGGNALLMRYR</sequence>
<dbReference type="InterPro" id="IPR051454">
    <property type="entry name" value="RNA/ubiquinone_mod_enzymes"/>
</dbReference>
<accession>A0A5P9NJ93</accession>
<evidence type="ECO:0000313" key="6">
    <source>
        <dbReference type="Proteomes" id="UP000326287"/>
    </source>
</evidence>
<evidence type="ECO:0000256" key="1">
    <source>
        <dbReference type="ARBA" id="ARBA00022670"/>
    </source>
</evidence>
<proteinExistence type="inferred from homology"/>
<dbReference type="Proteomes" id="UP000326287">
    <property type="component" value="Chromosome"/>
</dbReference>
<evidence type="ECO:0000313" key="5">
    <source>
        <dbReference type="EMBL" id="QFU75837.1"/>
    </source>
</evidence>
<comment type="similarity">
    <text evidence="3">Belongs to the peptidase U32 family.</text>
</comment>
<reference evidence="5 6" key="1">
    <citation type="submission" date="2019-02" db="EMBL/GenBank/DDBJ databases">
        <authorList>
            <person name="Li S.-H."/>
        </authorList>
    </citation>
    <scope>NUCLEOTIDE SEQUENCE [LARGE SCALE GENOMIC DNA]</scope>
    <source>
        <strain evidence="5 6">IMCC14385</strain>
    </source>
</reference>
<dbReference type="AlphaFoldDB" id="A0A5P9NJ93"/>